<comment type="caution">
    <text evidence="4">The sequence shown here is derived from an EMBL/GenBank/DDBJ whole genome shotgun (WGS) entry which is preliminary data.</text>
</comment>
<keyword evidence="2" id="KW-1133">Transmembrane helix</keyword>
<name>A0A840ULE5_9FIRM</name>
<keyword evidence="2" id="KW-0472">Membrane</keyword>
<evidence type="ECO:0000313" key="4">
    <source>
        <dbReference type="EMBL" id="MBB5336577.1"/>
    </source>
</evidence>
<evidence type="ECO:0000313" key="5">
    <source>
        <dbReference type="Proteomes" id="UP000559117"/>
    </source>
</evidence>
<dbReference type="RefSeq" id="WP_183861629.1">
    <property type="nucleotide sequence ID" value="NZ_JACHFH010000019.1"/>
</dbReference>
<proteinExistence type="predicted"/>
<sequence>MAKSSISSNVEQTEVMTKGQKLKKKLKKLLIILLILLILLGGFFGGIYLRILDIDKINQSLHLYDWPVIGANFKKPDAAATTGKTQKVDVAGTDKGAQSTGQTAPDAVGQKTAIEQSKPVILTKKQLDEQKKAREDEVKKRISKISRIYTQMDPKKAAAILVNLDNNTIAVILQKMPDNTSAKIMENMDSARSAQLTKTLYNGVVQPTAQQLDTAVNAAGQ</sequence>
<dbReference type="EMBL" id="JACHFH010000019">
    <property type="protein sequence ID" value="MBB5336577.1"/>
    <property type="molecule type" value="Genomic_DNA"/>
</dbReference>
<dbReference type="Proteomes" id="UP000559117">
    <property type="component" value="Unassembled WGS sequence"/>
</dbReference>
<evidence type="ECO:0000256" key="2">
    <source>
        <dbReference type="SAM" id="Phobius"/>
    </source>
</evidence>
<dbReference type="AlphaFoldDB" id="A0A840ULE5"/>
<accession>A0A840ULE5</accession>
<evidence type="ECO:0000259" key="3">
    <source>
        <dbReference type="Pfam" id="PF03448"/>
    </source>
</evidence>
<dbReference type="Pfam" id="PF03448">
    <property type="entry name" value="MgtE_N"/>
    <property type="match status" value="1"/>
</dbReference>
<dbReference type="Gene3D" id="1.10.220.30">
    <property type="match status" value="1"/>
</dbReference>
<keyword evidence="5" id="KW-1185">Reference proteome</keyword>
<feature type="domain" description="Magnesium transporter MgtE intracellular" evidence="3">
    <location>
        <begin position="147"/>
        <end position="199"/>
    </location>
</feature>
<dbReference type="SUPFAM" id="SSF158791">
    <property type="entry name" value="MgtE N-terminal domain-like"/>
    <property type="match status" value="1"/>
</dbReference>
<feature type="region of interest" description="Disordered" evidence="1">
    <location>
        <begin position="84"/>
        <end position="106"/>
    </location>
</feature>
<dbReference type="InterPro" id="IPR006668">
    <property type="entry name" value="Mg_transptr_MgtE_intracell_dom"/>
</dbReference>
<organism evidence="4 5">
    <name type="scientific">Pectinatus brassicae</name>
    <dbReference type="NCBI Taxonomy" id="862415"/>
    <lineage>
        <taxon>Bacteria</taxon>
        <taxon>Bacillati</taxon>
        <taxon>Bacillota</taxon>
        <taxon>Negativicutes</taxon>
        <taxon>Selenomonadales</taxon>
        <taxon>Selenomonadaceae</taxon>
        <taxon>Pectinatus</taxon>
    </lineage>
</organism>
<feature type="transmembrane region" description="Helical" evidence="2">
    <location>
        <begin position="29"/>
        <end position="49"/>
    </location>
</feature>
<evidence type="ECO:0000256" key="1">
    <source>
        <dbReference type="SAM" id="MobiDB-lite"/>
    </source>
</evidence>
<reference evidence="4 5" key="1">
    <citation type="submission" date="2020-08" db="EMBL/GenBank/DDBJ databases">
        <title>Genomic Encyclopedia of Type Strains, Phase IV (KMG-IV): sequencing the most valuable type-strain genomes for metagenomic binning, comparative biology and taxonomic classification.</title>
        <authorList>
            <person name="Goeker M."/>
        </authorList>
    </citation>
    <scope>NUCLEOTIDE SEQUENCE [LARGE SCALE GENOMIC DNA]</scope>
    <source>
        <strain evidence="4 5">DSM 24661</strain>
    </source>
</reference>
<protein>
    <recommendedName>
        <fullName evidence="3">Magnesium transporter MgtE intracellular domain-containing protein</fullName>
    </recommendedName>
</protein>
<gene>
    <name evidence="4" type="ORF">HNR32_001727</name>
</gene>
<keyword evidence="2" id="KW-0812">Transmembrane</keyword>